<evidence type="ECO:0000313" key="1">
    <source>
        <dbReference type="EMBL" id="GFY89167.1"/>
    </source>
</evidence>
<dbReference type="Proteomes" id="UP000585474">
    <property type="component" value="Unassembled WGS sequence"/>
</dbReference>
<gene>
    <name evidence="1" type="ORF">Acr_06g0011070</name>
</gene>
<sequence>MEAVVVDAGSRLLKAGFAIPDQAPSMVRRMFGQKLTWVKV</sequence>
<proteinExistence type="predicted"/>
<evidence type="ECO:0000313" key="2">
    <source>
        <dbReference type="Proteomes" id="UP000585474"/>
    </source>
</evidence>
<accession>A0A7J0EUB2</accession>
<comment type="caution">
    <text evidence="1">The sequence shown here is derived from an EMBL/GenBank/DDBJ whole genome shotgun (WGS) entry which is preliminary data.</text>
</comment>
<dbReference type="OrthoDB" id="10551025at2759"/>
<name>A0A7J0EUB2_9ERIC</name>
<dbReference type="EMBL" id="BJWL01000006">
    <property type="protein sequence ID" value="GFY89167.1"/>
    <property type="molecule type" value="Genomic_DNA"/>
</dbReference>
<keyword evidence="2" id="KW-1185">Reference proteome</keyword>
<dbReference type="AlphaFoldDB" id="A0A7J0EUB2"/>
<protein>
    <submittedName>
        <fullName evidence="1">Actin-related protein 7</fullName>
    </submittedName>
</protein>
<organism evidence="1 2">
    <name type="scientific">Actinidia rufa</name>
    <dbReference type="NCBI Taxonomy" id="165716"/>
    <lineage>
        <taxon>Eukaryota</taxon>
        <taxon>Viridiplantae</taxon>
        <taxon>Streptophyta</taxon>
        <taxon>Embryophyta</taxon>
        <taxon>Tracheophyta</taxon>
        <taxon>Spermatophyta</taxon>
        <taxon>Magnoliopsida</taxon>
        <taxon>eudicotyledons</taxon>
        <taxon>Gunneridae</taxon>
        <taxon>Pentapetalae</taxon>
        <taxon>asterids</taxon>
        <taxon>Ericales</taxon>
        <taxon>Actinidiaceae</taxon>
        <taxon>Actinidia</taxon>
    </lineage>
</organism>
<reference evidence="1 2" key="1">
    <citation type="submission" date="2019-07" db="EMBL/GenBank/DDBJ databases">
        <title>De Novo Assembly of kiwifruit Actinidia rufa.</title>
        <authorList>
            <person name="Sugita-Konishi S."/>
            <person name="Sato K."/>
            <person name="Mori E."/>
            <person name="Abe Y."/>
            <person name="Kisaki G."/>
            <person name="Hamano K."/>
            <person name="Suezawa K."/>
            <person name="Otani M."/>
            <person name="Fukuda T."/>
            <person name="Manabe T."/>
            <person name="Gomi K."/>
            <person name="Tabuchi M."/>
            <person name="Akimitsu K."/>
            <person name="Kataoka I."/>
        </authorList>
    </citation>
    <scope>NUCLEOTIDE SEQUENCE [LARGE SCALE GENOMIC DNA]</scope>
    <source>
        <strain evidence="2">cv. Fuchu</strain>
    </source>
</reference>